<feature type="region of interest" description="Disordered" evidence="1">
    <location>
        <begin position="145"/>
        <end position="175"/>
    </location>
</feature>
<dbReference type="EMBL" id="OC941276">
    <property type="protein sequence ID" value="CAD7662133.1"/>
    <property type="molecule type" value="Genomic_DNA"/>
</dbReference>
<dbReference type="Pfam" id="PF00179">
    <property type="entry name" value="UQ_con"/>
    <property type="match status" value="1"/>
</dbReference>
<feature type="compositionally biased region" description="Gly residues" evidence="1">
    <location>
        <begin position="162"/>
        <end position="175"/>
    </location>
</feature>
<name>A0A7R9QXH4_9ACAR</name>
<reference evidence="3" key="1">
    <citation type="submission" date="2020-11" db="EMBL/GenBank/DDBJ databases">
        <authorList>
            <person name="Tran Van P."/>
        </authorList>
    </citation>
    <scope>NUCLEOTIDE SEQUENCE</scope>
</reference>
<dbReference type="SUPFAM" id="SSF54495">
    <property type="entry name" value="UBC-like"/>
    <property type="match status" value="1"/>
</dbReference>
<dbReference type="Gene3D" id="3.10.110.10">
    <property type="entry name" value="Ubiquitin Conjugating Enzyme"/>
    <property type="match status" value="1"/>
</dbReference>
<sequence length="175" mass="19144">MSALRRINKEMQELQKNPIPGITAAPAPPGTNPFEWVGNIAGPPDSPYEGGLFVVRIHFPNDYPFSPPRITMQTRIHHPNISPDGRICLDTLSRRWSSALTIGQVLLSIQQLMGEPNPHNPLAILPANRQQFNQTARQWTQLYARPPQPHNQSTQGNRDNGGNDGSGGSGGTGSQ</sequence>
<proteinExistence type="predicted"/>
<dbReference type="PROSITE" id="PS50127">
    <property type="entry name" value="UBC_2"/>
    <property type="match status" value="1"/>
</dbReference>
<dbReference type="OrthoDB" id="7851174at2759"/>
<accession>A0A7R9QXH4</accession>
<dbReference type="InterPro" id="IPR050113">
    <property type="entry name" value="Ub_conjugating_enzyme"/>
</dbReference>
<dbReference type="AlphaFoldDB" id="A0A7R9QXH4"/>
<evidence type="ECO:0000313" key="4">
    <source>
        <dbReference type="Proteomes" id="UP000728032"/>
    </source>
</evidence>
<dbReference type="EMBL" id="CAJPVJ010026451">
    <property type="protein sequence ID" value="CAG2179269.1"/>
    <property type="molecule type" value="Genomic_DNA"/>
</dbReference>
<keyword evidence="4" id="KW-1185">Reference proteome</keyword>
<evidence type="ECO:0000259" key="2">
    <source>
        <dbReference type="PROSITE" id="PS50127"/>
    </source>
</evidence>
<organism evidence="3">
    <name type="scientific">Oppiella nova</name>
    <dbReference type="NCBI Taxonomy" id="334625"/>
    <lineage>
        <taxon>Eukaryota</taxon>
        <taxon>Metazoa</taxon>
        <taxon>Ecdysozoa</taxon>
        <taxon>Arthropoda</taxon>
        <taxon>Chelicerata</taxon>
        <taxon>Arachnida</taxon>
        <taxon>Acari</taxon>
        <taxon>Acariformes</taxon>
        <taxon>Sarcoptiformes</taxon>
        <taxon>Oribatida</taxon>
        <taxon>Brachypylina</taxon>
        <taxon>Oppioidea</taxon>
        <taxon>Oppiidae</taxon>
        <taxon>Oppiella</taxon>
    </lineage>
</organism>
<protein>
    <recommendedName>
        <fullName evidence="2">UBC core domain-containing protein</fullName>
    </recommendedName>
</protein>
<dbReference type="PANTHER" id="PTHR24067">
    <property type="entry name" value="UBIQUITIN-CONJUGATING ENZYME E2"/>
    <property type="match status" value="1"/>
</dbReference>
<gene>
    <name evidence="3" type="ORF">ONB1V03_LOCUS18693</name>
</gene>
<evidence type="ECO:0000313" key="3">
    <source>
        <dbReference type="EMBL" id="CAD7662133.1"/>
    </source>
</evidence>
<dbReference type="InterPro" id="IPR016135">
    <property type="entry name" value="UBQ-conjugating_enzyme/RWD"/>
</dbReference>
<evidence type="ECO:0000256" key="1">
    <source>
        <dbReference type="SAM" id="MobiDB-lite"/>
    </source>
</evidence>
<dbReference type="SMART" id="SM00212">
    <property type="entry name" value="UBCc"/>
    <property type="match status" value="1"/>
</dbReference>
<feature type="domain" description="UBC core" evidence="2">
    <location>
        <begin position="2"/>
        <end position="156"/>
    </location>
</feature>
<dbReference type="InterPro" id="IPR000608">
    <property type="entry name" value="UBC"/>
</dbReference>
<dbReference type="Proteomes" id="UP000728032">
    <property type="component" value="Unassembled WGS sequence"/>
</dbReference>